<dbReference type="PROSITE" id="PS51257">
    <property type="entry name" value="PROKAR_LIPOPROTEIN"/>
    <property type="match status" value="1"/>
</dbReference>
<sequence>MGEPTWRPLVLSVWFVLSSCGASPRQLLTDENTYQINYEVFGLGDTQEHGGQGKCTAPNPRLDWDRFATWTTGSLNDATALPTPLSAQYFQSNTDLGYITTNSQDEVINITAQIMIASIWGVDQKTTLFKAKGRVTTWHHDCRLTHGAPEGSVNFDTDEKLSQIWMPSWHLHNQRAFDRLEITTRDCTIYSSGVVECHTRFLGTFFSPFDLRDAPFDEQYLKFEIKSFEDDTILRLAWDNEARPMYVEEKIASSGWKVQQTGFPALSTSVGNPNNNRTVSKLTSSIKIEREGFKSMMSTMLPAVLYWILSYIGFFIPPAAVPARAVLGTIPVLMLLNLNSRLNASFGDLDYLPWILKFSLGTTILTICNFLVYAVLVWTNGMLEKMHAKYKLKAKGSFSEEAARDTFLADRPQPENPPSTPKHLAMCIKILSSMKKMEAYLGLIFFGIYSIFLIAMLAPEA</sequence>
<dbReference type="EMBL" id="HBFA01030873">
    <property type="protein sequence ID" value="CAD8681594.1"/>
    <property type="molecule type" value="Transcribed_RNA"/>
</dbReference>
<comment type="subcellular location">
    <subcellularLocation>
        <location evidence="1">Membrane</location>
        <topology evidence="1">Multi-pass membrane protein</topology>
    </subcellularLocation>
</comment>
<keyword evidence="6" id="KW-0732">Signal</keyword>
<dbReference type="AlphaFoldDB" id="A0A7S0RLW7"/>
<evidence type="ECO:0000256" key="6">
    <source>
        <dbReference type="SAM" id="SignalP"/>
    </source>
</evidence>
<dbReference type="Pfam" id="PF02931">
    <property type="entry name" value="Neur_chan_LBD"/>
    <property type="match status" value="1"/>
</dbReference>
<evidence type="ECO:0000256" key="1">
    <source>
        <dbReference type="ARBA" id="ARBA00004141"/>
    </source>
</evidence>
<dbReference type="InterPro" id="IPR036734">
    <property type="entry name" value="Neur_chan_lig-bd_sf"/>
</dbReference>
<dbReference type="GO" id="GO:0016020">
    <property type="term" value="C:membrane"/>
    <property type="evidence" value="ECO:0007669"/>
    <property type="project" value="UniProtKB-SubCell"/>
</dbReference>
<accession>A0A7S0RLW7</accession>
<evidence type="ECO:0000256" key="4">
    <source>
        <dbReference type="ARBA" id="ARBA00023136"/>
    </source>
</evidence>
<keyword evidence="4 5" id="KW-0472">Membrane</keyword>
<evidence type="ECO:0000256" key="5">
    <source>
        <dbReference type="SAM" id="Phobius"/>
    </source>
</evidence>
<dbReference type="GO" id="GO:0005230">
    <property type="term" value="F:extracellular ligand-gated monoatomic ion channel activity"/>
    <property type="evidence" value="ECO:0007669"/>
    <property type="project" value="InterPro"/>
</dbReference>
<evidence type="ECO:0000256" key="2">
    <source>
        <dbReference type="ARBA" id="ARBA00022692"/>
    </source>
</evidence>
<gene>
    <name evidence="8" type="ORF">POBO1169_LOCUS15541</name>
</gene>
<feature type="transmembrane region" description="Helical" evidence="5">
    <location>
        <begin position="358"/>
        <end position="383"/>
    </location>
</feature>
<evidence type="ECO:0000313" key="8">
    <source>
        <dbReference type="EMBL" id="CAD8681594.1"/>
    </source>
</evidence>
<feature type="domain" description="Neurotransmitter-gated ion-channel ligand-binding" evidence="7">
    <location>
        <begin position="103"/>
        <end position="291"/>
    </location>
</feature>
<organism evidence="8">
    <name type="scientific">Pyramimonas obovata</name>
    <dbReference type="NCBI Taxonomy" id="1411642"/>
    <lineage>
        <taxon>Eukaryota</taxon>
        <taxon>Viridiplantae</taxon>
        <taxon>Chlorophyta</taxon>
        <taxon>Pyramimonadophyceae</taxon>
        <taxon>Pyramimonadales</taxon>
        <taxon>Pyramimonadaceae</taxon>
        <taxon>Pyramimonas</taxon>
        <taxon>Pyramimonas incertae sedis</taxon>
    </lineage>
</organism>
<feature type="transmembrane region" description="Helical" evidence="5">
    <location>
        <begin position="439"/>
        <end position="458"/>
    </location>
</feature>
<dbReference type="Gene3D" id="1.20.58.390">
    <property type="entry name" value="Neurotransmitter-gated ion-channel transmembrane domain"/>
    <property type="match status" value="1"/>
</dbReference>
<proteinExistence type="predicted"/>
<keyword evidence="2 5" id="KW-0812">Transmembrane</keyword>
<evidence type="ECO:0000259" key="7">
    <source>
        <dbReference type="Pfam" id="PF02931"/>
    </source>
</evidence>
<dbReference type="GO" id="GO:0004888">
    <property type="term" value="F:transmembrane signaling receptor activity"/>
    <property type="evidence" value="ECO:0007669"/>
    <property type="project" value="InterPro"/>
</dbReference>
<dbReference type="InterPro" id="IPR036719">
    <property type="entry name" value="Neuro-gated_channel_TM_sf"/>
</dbReference>
<protein>
    <recommendedName>
        <fullName evidence="7">Neurotransmitter-gated ion-channel ligand-binding domain-containing protein</fullName>
    </recommendedName>
</protein>
<evidence type="ECO:0000256" key="3">
    <source>
        <dbReference type="ARBA" id="ARBA00022989"/>
    </source>
</evidence>
<keyword evidence="3 5" id="KW-1133">Transmembrane helix</keyword>
<dbReference type="InterPro" id="IPR006202">
    <property type="entry name" value="Neur_chan_lig-bd"/>
</dbReference>
<dbReference type="InterPro" id="IPR038050">
    <property type="entry name" value="Neuro_actylchol_rec"/>
</dbReference>
<dbReference type="SUPFAM" id="SSF63712">
    <property type="entry name" value="Nicotinic receptor ligand binding domain-like"/>
    <property type="match status" value="1"/>
</dbReference>
<name>A0A7S0RLW7_9CHLO</name>
<feature type="chain" id="PRO_5030717105" description="Neurotransmitter-gated ion-channel ligand-binding domain-containing protein" evidence="6">
    <location>
        <begin position="22"/>
        <end position="461"/>
    </location>
</feature>
<reference evidence="8" key="1">
    <citation type="submission" date="2021-01" db="EMBL/GenBank/DDBJ databases">
        <authorList>
            <person name="Corre E."/>
            <person name="Pelletier E."/>
            <person name="Niang G."/>
            <person name="Scheremetjew M."/>
            <person name="Finn R."/>
            <person name="Kale V."/>
            <person name="Holt S."/>
            <person name="Cochrane G."/>
            <person name="Meng A."/>
            <person name="Brown T."/>
            <person name="Cohen L."/>
        </authorList>
    </citation>
    <scope>NUCLEOTIDE SEQUENCE</scope>
    <source>
        <strain evidence="8">CCMP722</strain>
    </source>
</reference>
<feature type="signal peptide" evidence="6">
    <location>
        <begin position="1"/>
        <end position="21"/>
    </location>
</feature>
<dbReference type="InterPro" id="IPR006201">
    <property type="entry name" value="Neur_channel"/>
</dbReference>
<dbReference type="PANTHER" id="PTHR18945">
    <property type="entry name" value="NEUROTRANSMITTER GATED ION CHANNEL"/>
    <property type="match status" value="1"/>
</dbReference>
<dbReference type="Gene3D" id="2.70.170.10">
    <property type="entry name" value="Neurotransmitter-gated ion-channel ligand-binding domain"/>
    <property type="match status" value="1"/>
</dbReference>
<dbReference type="SUPFAM" id="SSF90112">
    <property type="entry name" value="Neurotransmitter-gated ion-channel transmembrane pore"/>
    <property type="match status" value="1"/>
</dbReference>